<sequence>MPTNRPFFANFFSAFRARPNPTFQAKSSTTAYETVSQGTLVAAAHVSTTNATVTSSGTRAITTKATADTSTSLQQQQPQPGTLTSPSRPSPSAPLPFSSNPGSHRYATPPSRSPGTNSPGGTHPHSHTHTAHANANLSMSPPSTSTPMTRGRQRRGSDSSNSSGGFIDALGPEKWYIGGRTAGGEETFYKLGLVTGGTGKRVQSLDRLSL</sequence>
<evidence type="ECO:0000313" key="3">
    <source>
        <dbReference type="Proteomes" id="UP000053617"/>
    </source>
</evidence>
<dbReference type="HOGENOM" id="CLU_085820_0_0_1"/>
<evidence type="ECO:0000256" key="1">
    <source>
        <dbReference type="SAM" id="MobiDB-lite"/>
    </source>
</evidence>
<dbReference type="Proteomes" id="UP000053617">
    <property type="component" value="Unassembled WGS sequence"/>
</dbReference>
<dbReference type="AlphaFoldDB" id="A0A0D2I8Q7"/>
<gene>
    <name evidence="2" type="ORF">Z518_08168</name>
</gene>
<feature type="compositionally biased region" description="Low complexity" evidence="1">
    <location>
        <begin position="131"/>
        <end position="150"/>
    </location>
</feature>
<name>A0A0D2I8Q7_9EURO</name>
<dbReference type="PANTHER" id="PTHR42095:SF1">
    <property type="entry name" value="YALI0C12166P"/>
    <property type="match status" value="1"/>
</dbReference>
<dbReference type="STRING" id="1442369.A0A0D2I8Q7"/>
<reference evidence="2 3" key="1">
    <citation type="submission" date="2015-01" db="EMBL/GenBank/DDBJ databases">
        <title>The Genome Sequence of Rhinocladiella mackenzie CBS 650.93.</title>
        <authorList>
            <consortium name="The Broad Institute Genomics Platform"/>
            <person name="Cuomo C."/>
            <person name="de Hoog S."/>
            <person name="Gorbushina A."/>
            <person name="Stielow B."/>
            <person name="Teixiera M."/>
            <person name="Abouelleil A."/>
            <person name="Chapman S.B."/>
            <person name="Priest M."/>
            <person name="Young S.K."/>
            <person name="Wortman J."/>
            <person name="Nusbaum C."/>
            <person name="Birren B."/>
        </authorList>
    </citation>
    <scope>NUCLEOTIDE SEQUENCE [LARGE SCALE GENOMIC DNA]</scope>
    <source>
        <strain evidence="2 3">CBS 650.93</strain>
    </source>
</reference>
<feature type="compositionally biased region" description="Low complexity" evidence="1">
    <location>
        <begin position="69"/>
        <end position="87"/>
    </location>
</feature>
<keyword evidence="3" id="KW-1185">Reference proteome</keyword>
<accession>A0A0D2I8Q7</accession>
<dbReference type="PANTHER" id="PTHR42095">
    <property type="entry name" value="YALI0C12166P"/>
    <property type="match status" value="1"/>
</dbReference>
<dbReference type="EMBL" id="KN847480">
    <property type="protein sequence ID" value="KIX02229.1"/>
    <property type="molecule type" value="Genomic_DNA"/>
</dbReference>
<evidence type="ECO:0000313" key="2">
    <source>
        <dbReference type="EMBL" id="KIX02229.1"/>
    </source>
</evidence>
<dbReference type="OrthoDB" id="4207123at2759"/>
<dbReference type="VEuPathDB" id="FungiDB:Z518_08168"/>
<dbReference type="RefSeq" id="XP_013269365.1">
    <property type="nucleotide sequence ID" value="XM_013413911.1"/>
</dbReference>
<protein>
    <submittedName>
        <fullName evidence="2">Uncharacterized protein</fullName>
    </submittedName>
</protein>
<feature type="region of interest" description="Disordered" evidence="1">
    <location>
        <begin position="65"/>
        <end position="171"/>
    </location>
</feature>
<proteinExistence type="predicted"/>
<organism evidence="2 3">
    <name type="scientific">Rhinocladiella mackenziei CBS 650.93</name>
    <dbReference type="NCBI Taxonomy" id="1442369"/>
    <lineage>
        <taxon>Eukaryota</taxon>
        <taxon>Fungi</taxon>
        <taxon>Dikarya</taxon>
        <taxon>Ascomycota</taxon>
        <taxon>Pezizomycotina</taxon>
        <taxon>Eurotiomycetes</taxon>
        <taxon>Chaetothyriomycetidae</taxon>
        <taxon>Chaetothyriales</taxon>
        <taxon>Herpotrichiellaceae</taxon>
        <taxon>Rhinocladiella</taxon>
    </lineage>
</organism>
<dbReference type="GeneID" id="25296239"/>